<gene>
    <name evidence="2" type="ORF">HNQ88_001974</name>
</gene>
<name>A0AAE3XL93_9BACT</name>
<evidence type="ECO:0000256" key="1">
    <source>
        <dbReference type="SAM" id="MobiDB-lite"/>
    </source>
</evidence>
<comment type="caution">
    <text evidence="2">The sequence shown here is derived from an EMBL/GenBank/DDBJ whole genome shotgun (WGS) entry which is preliminary data.</text>
</comment>
<accession>A0AAE3XL93</accession>
<organism evidence="2 3">
    <name type="scientific">Aureibacter tunicatorum</name>
    <dbReference type="NCBI Taxonomy" id="866807"/>
    <lineage>
        <taxon>Bacteria</taxon>
        <taxon>Pseudomonadati</taxon>
        <taxon>Bacteroidota</taxon>
        <taxon>Cytophagia</taxon>
        <taxon>Cytophagales</taxon>
        <taxon>Persicobacteraceae</taxon>
        <taxon>Aureibacter</taxon>
    </lineage>
</organism>
<protein>
    <submittedName>
        <fullName evidence="2">Uncharacterized protein</fullName>
    </submittedName>
</protein>
<keyword evidence="3" id="KW-1185">Reference proteome</keyword>
<reference evidence="2" key="1">
    <citation type="submission" date="2023-07" db="EMBL/GenBank/DDBJ databases">
        <title>Genomic Encyclopedia of Type Strains, Phase IV (KMG-IV): sequencing the most valuable type-strain genomes for metagenomic binning, comparative biology and taxonomic classification.</title>
        <authorList>
            <person name="Goeker M."/>
        </authorList>
    </citation>
    <scope>NUCLEOTIDE SEQUENCE</scope>
    <source>
        <strain evidence="2">DSM 26174</strain>
    </source>
</reference>
<evidence type="ECO:0000313" key="3">
    <source>
        <dbReference type="Proteomes" id="UP001185092"/>
    </source>
</evidence>
<dbReference type="EMBL" id="JAVDQD010000002">
    <property type="protein sequence ID" value="MDR6238937.1"/>
    <property type="molecule type" value="Genomic_DNA"/>
</dbReference>
<proteinExistence type="predicted"/>
<dbReference type="Proteomes" id="UP001185092">
    <property type="component" value="Unassembled WGS sequence"/>
</dbReference>
<evidence type="ECO:0000313" key="2">
    <source>
        <dbReference type="EMBL" id="MDR6238937.1"/>
    </source>
</evidence>
<sequence length="31" mass="3686">MIFYATLFPIGGNTKEGEQENHKKPNRHKHY</sequence>
<dbReference type="AlphaFoldDB" id="A0AAE3XL93"/>
<feature type="region of interest" description="Disordered" evidence="1">
    <location>
        <begin position="11"/>
        <end position="31"/>
    </location>
</feature>